<evidence type="ECO:0000313" key="5">
    <source>
        <dbReference type="EMBL" id="CAD5118020.1"/>
    </source>
</evidence>
<dbReference type="Gene3D" id="2.40.10.10">
    <property type="entry name" value="Trypsin-like serine proteases"/>
    <property type="match status" value="2"/>
</dbReference>
<evidence type="ECO:0000256" key="3">
    <source>
        <dbReference type="SAM" id="SignalP"/>
    </source>
</evidence>
<dbReference type="OrthoDB" id="6274970at2759"/>
<dbReference type="InterPro" id="IPR001254">
    <property type="entry name" value="Trypsin_dom"/>
</dbReference>
<evidence type="ECO:0000313" key="6">
    <source>
        <dbReference type="Proteomes" id="UP000549394"/>
    </source>
</evidence>
<accession>A0A7I8VP01</accession>
<dbReference type="FunFam" id="2.40.10.10:FF:000068">
    <property type="entry name" value="transmembrane protease serine 2"/>
    <property type="match status" value="1"/>
</dbReference>
<comment type="caution">
    <text evidence="5">The sequence shown here is derived from an EMBL/GenBank/DDBJ whole genome shotgun (WGS) entry which is preliminary data.</text>
</comment>
<dbReference type="PROSITE" id="PS00134">
    <property type="entry name" value="TRYPSIN_HIS"/>
    <property type="match status" value="1"/>
</dbReference>
<dbReference type="InterPro" id="IPR018114">
    <property type="entry name" value="TRYPSIN_HIS"/>
</dbReference>
<feature type="signal peptide" evidence="3">
    <location>
        <begin position="1"/>
        <end position="16"/>
    </location>
</feature>
<feature type="chain" id="PRO_5029724251" evidence="3">
    <location>
        <begin position="17"/>
        <end position="270"/>
    </location>
</feature>
<dbReference type="InterPro" id="IPR001314">
    <property type="entry name" value="Peptidase_S1A"/>
</dbReference>
<dbReference type="InterPro" id="IPR033116">
    <property type="entry name" value="TRYPSIN_SER"/>
</dbReference>
<evidence type="ECO:0000256" key="1">
    <source>
        <dbReference type="ARBA" id="ARBA00023157"/>
    </source>
</evidence>
<gene>
    <name evidence="5" type="ORF">DGYR_LOCUS6464</name>
</gene>
<feature type="domain" description="Peptidase S1" evidence="4">
    <location>
        <begin position="32"/>
        <end position="270"/>
    </location>
</feature>
<dbReference type="Pfam" id="PF00089">
    <property type="entry name" value="Trypsin"/>
    <property type="match status" value="1"/>
</dbReference>
<dbReference type="PANTHER" id="PTHR24250:SF27">
    <property type="entry name" value="ELASTASE 2 LIKE"/>
    <property type="match status" value="1"/>
</dbReference>
<dbReference type="PRINTS" id="PR00722">
    <property type="entry name" value="CHYMOTRYPSIN"/>
</dbReference>
<dbReference type="AlphaFoldDB" id="A0A7I8VP01"/>
<dbReference type="PROSITE" id="PS00135">
    <property type="entry name" value="TRYPSIN_SER"/>
    <property type="match status" value="1"/>
</dbReference>
<keyword evidence="1" id="KW-1015">Disulfide bond</keyword>
<dbReference type="Proteomes" id="UP000549394">
    <property type="component" value="Unassembled WGS sequence"/>
</dbReference>
<keyword evidence="6" id="KW-1185">Reference proteome</keyword>
<dbReference type="PANTHER" id="PTHR24250">
    <property type="entry name" value="CHYMOTRYPSIN-RELATED"/>
    <property type="match status" value="1"/>
</dbReference>
<dbReference type="InterPro" id="IPR043504">
    <property type="entry name" value="Peptidase_S1_PA_chymotrypsin"/>
</dbReference>
<dbReference type="InterPro" id="IPR009003">
    <property type="entry name" value="Peptidase_S1_PA"/>
</dbReference>
<keyword evidence="2" id="KW-0720">Serine protease</keyword>
<proteinExistence type="predicted"/>
<dbReference type="EMBL" id="CAJFCJ010000007">
    <property type="protein sequence ID" value="CAD5118020.1"/>
    <property type="molecule type" value="Genomic_DNA"/>
</dbReference>
<protein>
    <submittedName>
        <fullName evidence="5">DgyrCDS6761</fullName>
    </submittedName>
</protein>
<dbReference type="PROSITE" id="PS50240">
    <property type="entry name" value="TRYPSIN_DOM"/>
    <property type="match status" value="1"/>
</dbReference>
<evidence type="ECO:0000256" key="2">
    <source>
        <dbReference type="RuleBase" id="RU363034"/>
    </source>
</evidence>
<organism evidence="5 6">
    <name type="scientific">Dimorphilus gyrociliatus</name>
    <dbReference type="NCBI Taxonomy" id="2664684"/>
    <lineage>
        <taxon>Eukaryota</taxon>
        <taxon>Metazoa</taxon>
        <taxon>Spiralia</taxon>
        <taxon>Lophotrochozoa</taxon>
        <taxon>Annelida</taxon>
        <taxon>Polychaeta</taxon>
        <taxon>Polychaeta incertae sedis</taxon>
        <taxon>Dinophilidae</taxon>
        <taxon>Dimorphilus</taxon>
    </lineage>
</organism>
<keyword evidence="2" id="KW-0378">Hydrolase</keyword>
<evidence type="ECO:0000259" key="4">
    <source>
        <dbReference type="PROSITE" id="PS50240"/>
    </source>
</evidence>
<dbReference type="GO" id="GO:0004252">
    <property type="term" value="F:serine-type endopeptidase activity"/>
    <property type="evidence" value="ECO:0007669"/>
    <property type="project" value="InterPro"/>
</dbReference>
<dbReference type="GO" id="GO:0006508">
    <property type="term" value="P:proteolysis"/>
    <property type="evidence" value="ECO:0007669"/>
    <property type="project" value="UniProtKB-KW"/>
</dbReference>
<keyword evidence="3" id="KW-0732">Signal</keyword>
<sequence length="270" mass="28791">MKIFVVLALALSAVYAAPRHSAVQLTTDTGFIVGGEDANRGDWPWQVSIQRCSISCSHNCGGTVLNGNWVLTAAHCITGAASSYRLVFGILNRDDETGGQVRTASRVTRHENWINDGSLGFPNDIGVVRFEEALDFSSPWVSPATLVSRGVGSLAGQACTITGWGRLFGGGPLPNTLQQAETRVLSNDECILRGISMARYEYHICISDDNDVNGACNGDSGGPLNCPVGPAGAHQIAGVTSFVIVGCRIDRPSGYVRVSEYLDWIDDNTN</sequence>
<dbReference type="SMART" id="SM00020">
    <property type="entry name" value="Tryp_SPc"/>
    <property type="match status" value="1"/>
</dbReference>
<dbReference type="SUPFAM" id="SSF50494">
    <property type="entry name" value="Trypsin-like serine proteases"/>
    <property type="match status" value="1"/>
</dbReference>
<keyword evidence="2" id="KW-0645">Protease</keyword>
<name>A0A7I8VP01_9ANNE</name>
<dbReference type="CDD" id="cd00190">
    <property type="entry name" value="Tryp_SPc"/>
    <property type="match status" value="1"/>
</dbReference>
<reference evidence="5 6" key="1">
    <citation type="submission" date="2020-08" db="EMBL/GenBank/DDBJ databases">
        <authorList>
            <person name="Hejnol A."/>
        </authorList>
    </citation>
    <scope>NUCLEOTIDE SEQUENCE [LARGE SCALE GENOMIC DNA]</scope>
</reference>